<dbReference type="InterPro" id="IPR018306">
    <property type="entry name" value="Phage_T5_Orf172_DNA-bd"/>
</dbReference>
<gene>
    <name evidence="2" type="ORF">NGAL_HAMBI1189_16760</name>
</gene>
<evidence type="ECO:0000313" key="2">
    <source>
        <dbReference type="EMBL" id="CDZ46968.1"/>
    </source>
</evidence>
<reference evidence="2 3" key="1">
    <citation type="submission" date="2014-08" db="EMBL/GenBank/DDBJ databases">
        <authorList>
            <person name="Chen Y.-H."/>
        </authorList>
    </citation>
    <scope>NUCLEOTIDE SEQUENCE [LARGE SCALE GENOMIC DNA]</scope>
</reference>
<evidence type="ECO:0000259" key="1">
    <source>
        <dbReference type="SMART" id="SM00974"/>
    </source>
</evidence>
<feature type="domain" description="Bacteriophage T5 Orf172 DNA-binding" evidence="1">
    <location>
        <begin position="488"/>
        <end position="569"/>
    </location>
</feature>
<sequence>MSLDQKRKRLAELQKVPGFAARDHRLFKNEEGQDKRLAALPRAQRRKIEKEGRVLAKEYFKVMRQMQQSGAGYPVDQLLRQLAVEYTNRYALSGIDNQPLSFNYFEAFCDIKLLVNSVAPYAEPNREVDHLFSVEDFFEYSTSDQSSGFDISRLEELPEKTVLHFTTNGSINDFTFSTAAGREFLISGFSMLRYENFVHWYIVGGEVFSDTEWEILSQPIENVDLVGTPPWKRAFVEEARSRFAGQPGGPLPLEGTARAQRTVVAGELDLTTRTHVARCYMRETENAFVLVSDDPDLLRFVDQADVREQMTAQFERQIADTAVMWGLGEAMLQLPAYFAYKFPLSKDVLVAGGKTARVTSAKGGTGLGVRFKTVSAIEVTDTLSTVVREYTPKHYKMNDNGYWRRLAPTQNGKGPSGEAVLGRTWIKASGSFRSDDDGTRTIYVKSTLASARLQVADFLELARHSAEARRGLDGKVNEKGVVYVLRCKYMLGEIFKVGWTSGTATERAKELSSATGVPTSFIVVDHWQHPKASGLEKNLHALLDPYRLDDSREFFRLPYRTLKQIIVREIERTDRV</sequence>
<dbReference type="Pfam" id="PF10544">
    <property type="entry name" value="T5orf172"/>
    <property type="match status" value="1"/>
</dbReference>
<dbReference type="EMBL" id="CCRK01000003">
    <property type="protein sequence ID" value="CDZ46968.1"/>
    <property type="molecule type" value="Genomic_DNA"/>
</dbReference>
<evidence type="ECO:0000313" key="3">
    <source>
        <dbReference type="Proteomes" id="UP000039660"/>
    </source>
</evidence>
<proteinExistence type="predicted"/>
<dbReference type="RefSeq" id="WP_052751698.1">
    <property type="nucleotide sequence ID" value="NZ_CCRK01000003.1"/>
</dbReference>
<accession>A0A0T7GIH0</accession>
<dbReference type="AlphaFoldDB" id="A0A0T7GIH0"/>
<dbReference type="SMART" id="SM00974">
    <property type="entry name" value="T5orf172"/>
    <property type="match status" value="1"/>
</dbReference>
<organism evidence="2 3">
    <name type="scientific">Neorhizobium galegae bv. officinalis</name>
    <dbReference type="NCBI Taxonomy" id="323656"/>
    <lineage>
        <taxon>Bacteria</taxon>
        <taxon>Pseudomonadati</taxon>
        <taxon>Pseudomonadota</taxon>
        <taxon>Alphaproteobacteria</taxon>
        <taxon>Hyphomicrobiales</taxon>
        <taxon>Rhizobiaceae</taxon>
        <taxon>Rhizobium/Agrobacterium group</taxon>
        <taxon>Neorhizobium</taxon>
    </lineage>
</organism>
<dbReference type="Proteomes" id="UP000039660">
    <property type="component" value="Unassembled WGS sequence"/>
</dbReference>
<name>A0A0T7GIH0_NEOGA</name>
<protein>
    <submittedName>
        <fullName evidence="2">Putative phage-derived protein</fullName>
    </submittedName>
</protein>